<dbReference type="Pfam" id="PF07739">
    <property type="entry name" value="TipAS"/>
    <property type="match status" value="1"/>
</dbReference>
<keyword evidence="1" id="KW-0678">Repressor</keyword>
<evidence type="ECO:0000256" key="4">
    <source>
        <dbReference type="ARBA" id="ARBA00023163"/>
    </source>
</evidence>
<dbReference type="SUPFAM" id="SSF46955">
    <property type="entry name" value="Putative DNA-binding domain"/>
    <property type="match status" value="1"/>
</dbReference>
<evidence type="ECO:0000313" key="7">
    <source>
        <dbReference type="EMBL" id="MRD46428.1"/>
    </source>
</evidence>
<dbReference type="GO" id="GO:0003700">
    <property type="term" value="F:DNA-binding transcription factor activity"/>
    <property type="evidence" value="ECO:0007669"/>
    <property type="project" value="InterPro"/>
</dbReference>
<evidence type="ECO:0000259" key="6">
    <source>
        <dbReference type="PROSITE" id="PS50937"/>
    </source>
</evidence>
<dbReference type="SMART" id="SM00422">
    <property type="entry name" value="HTH_MERR"/>
    <property type="match status" value="1"/>
</dbReference>
<dbReference type="RefSeq" id="WP_153583774.1">
    <property type="nucleotide sequence ID" value="NZ_WJBU01000003.1"/>
</dbReference>
<gene>
    <name evidence="7" type="ORF">GHT07_04020</name>
</gene>
<keyword evidence="8" id="KW-1185">Reference proteome</keyword>
<dbReference type="PANTHER" id="PTHR30204">
    <property type="entry name" value="REDOX-CYCLING DRUG-SENSING TRANSCRIPTIONAL ACTIVATOR SOXR"/>
    <property type="match status" value="1"/>
</dbReference>
<dbReference type="GO" id="GO:0003677">
    <property type="term" value="F:DNA binding"/>
    <property type="evidence" value="ECO:0007669"/>
    <property type="project" value="UniProtKB-KW"/>
</dbReference>
<dbReference type="Proteomes" id="UP000487350">
    <property type="component" value="Unassembled WGS sequence"/>
</dbReference>
<feature type="coiled-coil region" evidence="5">
    <location>
        <begin position="78"/>
        <end position="108"/>
    </location>
</feature>
<evidence type="ECO:0000256" key="1">
    <source>
        <dbReference type="ARBA" id="ARBA00022491"/>
    </source>
</evidence>
<dbReference type="OrthoDB" id="9808480at2"/>
<dbReference type="AlphaFoldDB" id="A0A844AVL7"/>
<keyword evidence="4" id="KW-0804">Transcription</keyword>
<dbReference type="PANTHER" id="PTHR30204:SF69">
    <property type="entry name" value="MERR-FAMILY TRANSCRIPTIONAL REGULATOR"/>
    <property type="match status" value="1"/>
</dbReference>
<dbReference type="Pfam" id="PF13411">
    <property type="entry name" value="MerR_1"/>
    <property type="match status" value="1"/>
</dbReference>
<organism evidence="7 8">
    <name type="scientific">Caenimonas koreensis DSM 17982</name>
    <dbReference type="NCBI Taxonomy" id="1121255"/>
    <lineage>
        <taxon>Bacteria</taxon>
        <taxon>Pseudomonadati</taxon>
        <taxon>Pseudomonadota</taxon>
        <taxon>Betaproteobacteria</taxon>
        <taxon>Burkholderiales</taxon>
        <taxon>Comamonadaceae</taxon>
        <taxon>Caenimonas</taxon>
    </lineage>
</organism>
<dbReference type="Gene3D" id="1.10.1660.10">
    <property type="match status" value="1"/>
</dbReference>
<sequence>MQHLKVGELARSSGLTVRTLHHYDDIGLLKPSGRSDSGYRLYSEQDVARLHGIQALRHLGLPLSDIAQLLDGDAAAPQTILTQQINALERQIEQANELRGRLALIRDDITSGTPPVMGDWLGALSLMATYGKYFSAQELKKIFQDWQKIEVQWPALIEEVRHEMKRGTAPDSPVAQTLARRWMALVHHWMGGDFELMHRWGEMYKNEPSAHGRKGGPPTEVFEFMQKAADVRLAFLKRHYTMEELGKIRYVPEEAWRDVQARAQALMQQGKPATGRAARALAAHWSGLVDQLVSGDADMRRKLFELQRDEPLARAASPISPEVRAYLLEALKIS</sequence>
<dbReference type="PRINTS" id="PR00040">
    <property type="entry name" value="HTHMERR"/>
</dbReference>
<evidence type="ECO:0000256" key="2">
    <source>
        <dbReference type="ARBA" id="ARBA00023015"/>
    </source>
</evidence>
<proteinExistence type="predicted"/>
<evidence type="ECO:0000313" key="8">
    <source>
        <dbReference type="Proteomes" id="UP000487350"/>
    </source>
</evidence>
<dbReference type="PROSITE" id="PS00552">
    <property type="entry name" value="HTH_MERR_1"/>
    <property type="match status" value="1"/>
</dbReference>
<dbReference type="InterPro" id="IPR009061">
    <property type="entry name" value="DNA-bd_dom_put_sf"/>
</dbReference>
<dbReference type="CDD" id="cd01106">
    <property type="entry name" value="HTH_TipAL-Mta"/>
    <property type="match status" value="1"/>
</dbReference>
<reference evidence="7 8" key="1">
    <citation type="submission" date="2019-11" db="EMBL/GenBank/DDBJ databases">
        <title>Caenimonas koreensis gen. nov., sp. nov., isolated from activated sludge.</title>
        <authorList>
            <person name="Seung H.R."/>
        </authorList>
    </citation>
    <scope>NUCLEOTIDE SEQUENCE [LARGE SCALE GENOMIC DNA]</scope>
    <source>
        <strain evidence="7 8">EMB320</strain>
    </source>
</reference>
<comment type="caution">
    <text evidence="7">The sequence shown here is derived from an EMBL/GenBank/DDBJ whole genome shotgun (WGS) entry which is preliminary data.</text>
</comment>
<evidence type="ECO:0000256" key="3">
    <source>
        <dbReference type="ARBA" id="ARBA00023125"/>
    </source>
</evidence>
<dbReference type="InterPro" id="IPR012925">
    <property type="entry name" value="TipAS_dom"/>
</dbReference>
<dbReference type="Gene3D" id="1.10.490.50">
    <property type="entry name" value="Antibiotic binding domain of TipA-like multidrug resistance regulators"/>
    <property type="match status" value="1"/>
</dbReference>
<dbReference type="PROSITE" id="PS50937">
    <property type="entry name" value="HTH_MERR_2"/>
    <property type="match status" value="1"/>
</dbReference>
<dbReference type="InterPro" id="IPR047057">
    <property type="entry name" value="MerR_fam"/>
</dbReference>
<protein>
    <submittedName>
        <fullName evidence="7">MerR family transcriptional regulator</fullName>
    </submittedName>
</protein>
<keyword evidence="5" id="KW-0175">Coiled coil</keyword>
<evidence type="ECO:0000256" key="5">
    <source>
        <dbReference type="SAM" id="Coils"/>
    </source>
</evidence>
<dbReference type="SUPFAM" id="SSF89082">
    <property type="entry name" value="Antibiotic binding domain of TipA-like multidrug resistance regulators"/>
    <property type="match status" value="1"/>
</dbReference>
<keyword evidence="2" id="KW-0805">Transcription regulation</keyword>
<dbReference type="InterPro" id="IPR036244">
    <property type="entry name" value="TipA-like_antibiotic-bd"/>
</dbReference>
<dbReference type="InterPro" id="IPR000551">
    <property type="entry name" value="MerR-type_HTH_dom"/>
</dbReference>
<feature type="domain" description="HTH merR-type" evidence="6">
    <location>
        <begin position="3"/>
        <end position="72"/>
    </location>
</feature>
<keyword evidence="3" id="KW-0238">DNA-binding</keyword>
<accession>A0A844AVL7</accession>
<dbReference type="EMBL" id="WJBU01000003">
    <property type="protein sequence ID" value="MRD46428.1"/>
    <property type="molecule type" value="Genomic_DNA"/>
</dbReference>
<name>A0A844AVL7_9BURK</name>